<protein>
    <recommendedName>
        <fullName evidence="1">Reverse transcriptase domain-containing protein</fullName>
    </recommendedName>
</protein>
<proteinExistence type="predicted"/>
<dbReference type="SUPFAM" id="SSF56672">
    <property type="entry name" value="DNA/RNA polymerases"/>
    <property type="match status" value="1"/>
</dbReference>
<dbReference type="InterPro" id="IPR000477">
    <property type="entry name" value="RT_dom"/>
</dbReference>
<dbReference type="InterPro" id="IPR043128">
    <property type="entry name" value="Rev_trsase/Diguanyl_cyclase"/>
</dbReference>
<sequence>MDDFDVVLGMEFLLEHQVIPMPLAKCLVITGPTPSVVQTDLRQPDGLKMISAMQLKKGLSRDEPTFMAIPLKSSENSGETVPKEIMRVLEKYRDVMPDSLPKSLPPRRMIDHEIELVPGAKSPAKNAYRMALPELAELRKQLDELLNAGFIRPAKAPYGAPVLFQRKKDGSLRLCIDYRALNKLTVRNKYPLPIITDLFDRLHGAKYFSKLDLRSGYYQVRIAEGDEPKTTCVTRYGAFEFLVMPFGLTNAPATFCTMMNQVFHEYLDKFVVVYLDDIVVYSTTMEEHRDHLQKVFQKLKENQLYVKREKCSFAQERINFLGHVIECGRIGMEEGKIAAIRDWAMPKSVSELRSFLRLANYYRRFIEGFSKRASPLTELLKKDVHWNWDPECQAAFDGLKQALMEGPLLGIVDVTKPFEVETDASDYALGVCSYRMGTRSHTKVEN</sequence>
<dbReference type="Proteomes" id="UP000321393">
    <property type="component" value="Unassembled WGS sequence"/>
</dbReference>
<dbReference type="Gene3D" id="3.10.10.10">
    <property type="entry name" value="HIV Type 1 Reverse Transcriptase, subunit A, domain 1"/>
    <property type="match status" value="1"/>
</dbReference>
<name>A0A5A7UUR0_CUCMM</name>
<dbReference type="Gene3D" id="3.30.70.270">
    <property type="match status" value="2"/>
</dbReference>
<dbReference type="InterPro" id="IPR043502">
    <property type="entry name" value="DNA/RNA_pol_sf"/>
</dbReference>
<evidence type="ECO:0000313" key="2">
    <source>
        <dbReference type="EMBL" id="KAA0057285.1"/>
    </source>
</evidence>
<reference evidence="2 3" key="1">
    <citation type="submission" date="2019-08" db="EMBL/GenBank/DDBJ databases">
        <title>Draft genome sequences of two oriental melons (Cucumis melo L. var makuwa).</title>
        <authorList>
            <person name="Kwon S.-Y."/>
        </authorList>
    </citation>
    <scope>NUCLEOTIDE SEQUENCE [LARGE SCALE GENOMIC DNA]</scope>
    <source>
        <strain evidence="3">cv. SW 3</strain>
        <tissue evidence="2">Leaf</tissue>
    </source>
</reference>
<evidence type="ECO:0000259" key="1">
    <source>
        <dbReference type="PROSITE" id="PS50878"/>
    </source>
</evidence>
<accession>A0A5A7UUR0</accession>
<dbReference type="OrthoDB" id="542221at2759"/>
<dbReference type="CDD" id="cd01647">
    <property type="entry name" value="RT_LTR"/>
    <property type="match status" value="1"/>
</dbReference>
<dbReference type="AlphaFoldDB" id="A0A5A7UUR0"/>
<gene>
    <name evidence="2" type="ORF">E6C27_scaffold280G001260</name>
</gene>
<evidence type="ECO:0000313" key="3">
    <source>
        <dbReference type="Proteomes" id="UP000321393"/>
    </source>
</evidence>
<dbReference type="EMBL" id="SSTE01007195">
    <property type="protein sequence ID" value="KAA0057285.1"/>
    <property type="molecule type" value="Genomic_DNA"/>
</dbReference>
<dbReference type="InterPro" id="IPR053134">
    <property type="entry name" value="RNA-dir_DNA_polymerase"/>
</dbReference>
<dbReference type="PANTHER" id="PTHR24559:SF436">
    <property type="entry name" value="RNA-DIRECTED DNA POLYMERASE HOMOLOG"/>
    <property type="match status" value="1"/>
</dbReference>
<dbReference type="PANTHER" id="PTHR24559">
    <property type="entry name" value="TRANSPOSON TY3-I GAG-POL POLYPROTEIN"/>
    <property type="match status" value="1"/>
</dbReference>
<dbReference type="FunFam" id="3.30.70.270:FF:000063">
    <property type="entry name" value="Zinc knuckle domaincontaining protein"/>
    <property type="match status" value="1"/>
</dbReference>
<dbReference type="PROSITE" id="PS50878">
    <property type="entry name" value="RT_POL"/>
    <property type="match status" value="1"/>
</dbReference>
<feature type="domain" description="Reverse transcriptase" evidence="1">
    <location>
        <begin position="146"/>
        <end position="325"/>
    </location>
</feature>
<dbReference type="Pfam" id="PF17919">
    <property type="entry name" value="RT_RNaseH_2"/>
    <property type="match status" value="1"/>
</dbReference>
<organism evidence="2 3">
    <name type="scientific">Cucumis melo var. makuwa</name>
    <name type="common">Oriental melon</name>
    <dbReference type="NCBI Taxonomy" id="1194695"/>
    <lineage>
        <taxon>Eukaryota</taxon>
        <taxon>Viridiplantae</taxon>
        <taxon>Streptophyta</taxon>
        <taxon>Embryophyta</taxon>
        <taxon>Tracheophyta</taxon>
        <taxon>Spermatophyta</taxon>
        <taxon>Magnoliopsida</taxon>
        <taxon>eudicotyledons</taxon>
        <taxon>Gunneridae</taxon>
        <taxon>Pentapetalae</taxon>
        <taxon>rosids</taxon>
        <taxon>fabids</taxon>
        <taxon>Cucurbitales</taxon>
        <taxon>Cucurbitaceae</taxon>
        <taxon>Benincaseae</taxon>
        <taxon>Cucumis</taxon>
    </lineage>
</organism>
<comment type="caution">
    <text evidence="2">The sequence shown here is derived from an EMBL/GenBank/DDBJ whole genome shotgun (WGS) entry which is preliminary data.</text>
</comment>
<dbReference type="InterPro" id="IPR041577">
    <property type="entry name" value="RT_RNaseH_2"/>
</dbReference>
<dbReference type="Pfam" id="PF00078">
    <property type="entry name" value="RVT_1"/>
    <property type="match status" value="1"/>
</dbReference>